<keyword evidence="1" id="KW-1133">Transmembrane helix</keyword>
<sequence>MFHLLMTAFTALLFVVLTPGIVVTLPPKAPTIVVALTHGVIFALIYGITHKAVWHLTQKFEGFQSQYVFPPAIANGQMCEAQTCMCNGAEIAEKGRCQ</sequence>
<dbReference type="EMBL" id="MN740532">
    <property type="protein sequence ID" value="QHU31693.1"/>
    <property type="molecule type" value="Genomic_DNA"/>
</dbReference>
<reference evidence="2" key="1">
    <citation type="journal article" date="2020" name="Nature">
        <title>Giant virus diversity and host interactions through global metagenomics.</title>
        <authorList>
            <person name="Schulz F."/>
            <person name="Roux S."/>
            <person name="Paez-Espino D."/>
            <person name="Jungbluth S."/>
            <person name="Walsh D.A."/>
            <person name="Denef V.J."/>
            <person name="McMahon K.D."/>
            <person name="Konstantinidis K.T."/>
            <person name="Eloe-Fadrosh E.A."/>
            <person name="Kyrpides N.C."/>
            <person name="Woyke T."/>
        </authorList>
    </citation>
    <scope>NUCLEOTIDE SEQUENCE</scope>
    <source>
        <strain evidence="2">GVMAG-M-3300027963-41</strain>
    </source>
</reference>
<evidence type="ECO:0000256" key="1">
    <source>
        <dbReference type="SAM" id="Phobius"/>
    </source>
</evidence>
<organism evidence="2">
    <name type="scientific">viral metagenome</name>
    <dbReference type="NCBI Taxonomy" id="1070528"/>
    <lineage>
        <taxon>unclassified sequences</taxon>
        <taxon>metagenomes</taxon>
        <taxon>organismal metagenomes</taxon>
    </lineage>
</organism>
<keyword evidence="1" id="KW-0812">Transmembrane</keyword>
<keyword evidence="1" id="KW-0472">Membrane</keyword>
<evidence type="ECO:0000313" key="2">
    <source>
        <dbReference type="EMBL" id="QHU31693.1"/>
    </source>
</evidence>
<dbReference type="AlphaFoldDB" id="A0A6C0LMB5"/>
<protein>
    <submittedName>
        <fullName evidence="2">Uncharacterized protein</fullName>
    </submittedName>
</protein>
<accession>A0A6C0LMB5</accession>
<proteinExistence type="predicted"/>
<name>A0A6C0LMB5_9ZZZZ</name>
<feature type="transmembrane region" description="Helical" evidence="1">
    <location>
        <begin position="30"/>
        <end position="49"/>
    </location>
</feature>